<feature type="transmembrane region" description="Helical" evidence="1">
    <location>
        <begin position="102"/>
        <end position="122"/>
    </location>
</feature>
<feature type="transmembrane region" description="Helical" evidence="1">
    <location>
        <begin position="179"/>
        <end position="201"/>
    </location>
</feature>
<name>A0A645DG36_9ZZZZ</name>
<sequence length="323" mass="34250">MAIFFPLFTLLEDFGYLPRVAFVLDHAFHKARACGKQSLTLCMGFGCNAAGVTGCRIIDSPRERLIAIITNSFVPCNGRFPTLIALITIFFAGTAGGSGGSILAALLLLGVLVLGVLMTFVVSRLLSATLLRGVPSAFALELPPYRMPRIRQVLVRSVLDRTLFVLARAAAVAAPAGLVIWLLANVTAGGVSLLAHCTAFLDPFARLLGLDGVILMAFILGMPANEIVLPLILMAYLSTGTLIPADNLESLRAVLVQNGWTGLTAVCTILFTLLHWPCSTTCLTAAKETRSVKWTVVCFLAPTLAGMLVCFLVASGARLLGMG</sequence>
<feature type="transmembrane region" description="Helical" evidence="1">
    <location>
        <begin position="80"/>
        <end position="96"/>
    </location>
</feature>
<gene>
    <name evidence="4" type="primary">feoB_54</name>
    <name evidence="4" type="ORF">SDC9_134883</name>
</gene>
<evidence type="ECO:0000256" key="1">
    <source>
        <dbReference type="SAM" id="Phobius"/>
    </source>
</evidence>
<keyword evidence="1" id="KW-0812">Transmembrane</keyword>
<protein>
    <submittedName>
        <fullName evidence="4">Fe(2+) transporter FeoB</fullName>
    </submittedName>
</protein>
<feature type="transmembrane region" description="Helical" evidence="1">
    <location>
        <begin position="296"/>
        <end position="317"/>
    </location>
</feature>
<dbReference type="PANTHER" id="PTHR43185">
    <property type="entry name" value="FERROUS IRON TRANSPORT PROTEIN B"/>
    <property type="match status" value="1"/>
</dbReference>
<feature type="transmembrane region" description="Helical" evidence="1">
    <location>
        <begin position="257"/>
        <end position="276"/>
    </location>
</feature>
<reference evidence="4" key="1">
    <citation type="submission" date="2019-08" db="EMBL/GenBank/DDBJ databases">
        <authorList>
            <person name="Kucharzyk K."/>
            <person name="Murdoch R.W."/>
            <person name="Higgins S."/>
            <person name="Loffler F."/>
        </authorList>
    </citation>
    <scope>NUCLEOTIDE SEQUENCE</scope>
</reference>
<evidence type="ECO:0000259" key="2">
    <source>
        <dbReference type="Pfam" id="PF07664"/>
    </source>
</evidence>
<accession>A0A645DG36</accession>
<comment type="caution">
    <text evidence="4">The sequence shown here is derived from an EMBL/GenBank/DDBJ whole genome shotgun (WGS) entry which is preliminary data.</text>
</comment>
<feature type="domain" description="Nucleoside transporter/FeoB GTPase Gate" evidence="3">
    <location>
        <begin position="168"/>
        <end position="289"/>
    </location>
</feature>
<organism evidence="4">
    <name type="scientific">bioreactor metagenome</name>
    <dbReference type="NCBI Taxonomy" id="1076179"/>
    <lineage>
        <taxon>unclassified sequences</taxon>
        <taxon>metagenomes</taxon>
        <taxon>ecological metagenomes</taxon>
    </lineage>
</organism>
<feature type="domain" description="Ferrous iron transport protein B C-terminal" evidence="2">
    <location>
        <begin position="109"/>
        <end position="157"/>
    </location>
</feature>
<dbReference type="EMBL" id="VSSQ01035541">
    <property type="protein sequence ID" value="MPM87783.1"/>
    <property type="molecule type" value="Genomic_DNA"/>
</dbReference>
<evidence type="ECO:0000259" key="3">
    <source>
        <dbReference type="Pfam" id="PF07670"/>
    </source>
</evidence>
<dbReference type="InterPro" id="IPR011642">
    <property type="entry name" value="Gate_dom"/>
</dbReference>
<dbReference type="AlphaFoldDB" id="A0A645DG36"/>
<keyword evidence="1" id="KW-1133">Transmembrane helix</keyword>
<dbReference type="InterPro" id="IPR011640">
    <property type="entry name" value="Fe2_transport_prot_B_C"/>
</dbReference>
<keyword evidence="1" id="KW-0472">Membrane</keyword>
<proteinExistence type="predicted"/>
<dbReference type="InterPro" id="IPR050860">
    <property type="entry name" value="FeoB_GTPase"/>
</dbReference>
<dbReference type="PANTHER" id="PTHR43185:SF2">
    <property type="entry name" value="FERROUS IRON TRANSPORT PROTEIN B"/>
    <property type="match status" value="1"/>
</dbReference>
<feature type="transmembrane region" description="Helical" evidence="1">
    <location>
        <begin position="213"/>
        <end position="237"/>
    </location>
</feature>
<dbReference type="GO" id="GO:0015093">
    <property type="term" value="F:ferrous iron transmembrane transporter activity"/>
    <property type="evidence" value="ECO:0007669"/>
    <property type="project" value="InterPro"/>
</dbReference>
<dbReference type="Pfam" id="PF07664">
    <property type="entry name" value="FeoB_C"/>
    <property type="match status" value="1"/>
</dbReference>
<feature type="domain" description="Nucleoside transporter/FeoB GTPase Gate" evidence="3">
    <location>
        <begin position="1"/>
        <end position="87"/>
    </location>
</feature>
<dbReference type="Pfam" id="PF07670">
    <property type="entry name" value="Gate"/>
    <property type="match status" value="2"/>
</dbReference>
<dbReference type="GO" id="GO:0005886">
    <property type="term" value="C:plasma membrane"/>
    <property type="evidence" value="ECO:0007669"/>
    <property type="project" value="TreeGrafter"/>
</dbReference>
<evidence type="ECO:0000313" key="4">
    <source>
        <dbReference type="EMBL" id="MPM87783.1"/>
    </source>
</evidence>